<dbReference type="Proteomes" id="UP000005824">
    <property type="component" value="Unassembled WGS sequence"/>
</dbReference>
<evidence type="ECO:0000259" key="6">
    <source>
        <dbReference type="PROSITE" id="PS50850"/>
    </source>
</evidence>
<sequence length="483" mass="52239">MEAQATTPFDQRWIETHVPARLDRLPFSRWHWLVVIALGVTWILDGLEVTLAGALAATLKNPVALGLTDTEVGATATAYLTGAVIGALFFGYLTDRLGRKRLFFITLGVYLTATALSGVAWNFWSFALFRAITGAGIGGEYAAINSAIDELIPARLRGQVDLAINATYWIGAALGSVLTIYFLDPHFFPAWLGWRLVFGVGAALGLVILIFRYWVPESPRWLMVHGHPEDAEKIVGEIEKTVAAHAGPLPKPEGDVTRLRVRHHTPWHEIWHTVVHAHRRRSILGFVLMASQAFFYNAILFSYALVLTKFYDAPPEGVGSYLLPIALGNAVGPILIGRLFDIVGRKPMIVATYALSGALLVVCGWCFQAGLLTLHGQVVFWSVIFFIASAAASSAYLTVSEIFPLEIRGMAISIFYSVGTLVGGVAAPTLFGHLIGTGSRTALFAGYAAGGILMILGAVAEAWLGVKAERQSLENIARPLSAG</sequence>
<dbReference type="InterPro" id="IPR020846">
    <property type="entry name" value="MFS_dom"/>
</dbReference>
<feature type="transmembrane region" description="Helical" evidence="5">
    <location>
        <begin position="30"/>
        <end position="56"/>
    </location>
</feature>
<evidence type="ECO:0000313" key="7">
    <source>
        <dbReference type="EMBL" id="EDY21724.1"/>
    </source>
</evidence>
<protein>
    <submittedName>
        <fullName evidence="7">Major facilitator superfamily MFS_1</fullName>
    </submittedName>
</protein>
<feature type="transmembrane region" description="Helical" evidence="5">
    <location>
        <begin position="127"/>
        <end position="148"/>
    </location>
</feature>
<dbReference type="PANTHER" id="PTHR23508">
    <property type="entry name" value="CARBOXYLIC ACID TRANSPORTER PROTEIN HOMOLOG"/>
    <property type="match status" value="1"/>
</dbReference>
<evidence type="ECO:0000256" key="5">
    <source>
        <dbReference type="SAM" id="Phobius"/>
    </source>
</evidence>
<dbReference type="RefSeq" id="WP_006978296.1">
    <property type="nucleotide sequence ID" value="NZ_ABVL01000002.1"/>
</dbReference>
<dbReference type="InParanoid" id="B4CWD2"/>
<feature type="transmembrane region" description="Helical" evidence="5">
    <location>
        <begin position="160"/>
        <end position="182"/>
    </location>
</feature>
<name>B4CWD2_9BACT</name>
<gene>
    <name evidence="7" type="ORF">CfE428DRAFT_0969</name>
</gene>
<dbReference type="PANTHER" id="PTHR23508:SF10">
    <property type="entry name" value="CARBOXYLIC ACID TRANSPORTER PROTEIN HOMOLOG"/>
    <property type="match status" value="1"/>
</dbReference>
<evidence type="ECO:0000256" key="2">
    <source>
        <dbReference type="ARBA" id="ARBA00022692"/>
    </source>
</evidence>
<dbReference type="GO" id="GO:0046943">
    <property type="term" value="F:carboxylic acid transmembrane transporter activity"/>
    <property type="evidence" value="ECO:0007669"/>
    <property type="project" value="TreeGrafter"/>
</dbReference>
<dbReference type="STRING" id="497964.CfE428DRAFT_0969"/>
<dbReference type="PROSITE" id="PS50850">
    <property type="entry name" value="MFS"/>
    <property type="match status" value="1"/>
</dbReference>
<feature type="transmembrane region" description="Helical" evidence="5">
    <location>
        <begin position="194"/>
        <end position="215"/>
    </location>
</feature>
<dbReference type="AlphaFoldDB" id="B4CWD2"/>
<dbReference type="Pfam" id="PF00083">
    <property type="entry name" value="Sugar_tr"/>
    <property type="match status" value="1"/>
</dbReference>
<feature type="transmembrane region" description="Helical" evidence="5">
    <location>
        <begin position="411"/>
        <end position="436"/>
    </location>
</feature>
<comment type="subcellular location">
    <subcellularLocation>
        <location evidence="1">Membrane</location>
        <topology evidence="1">Multi-pass membrane protein</topology>
    </subcellularLocation>
</comment>
<dbReference type="GO" id="GO:0005886">
    <property type="term" value="C:plasma membrane"/>
    <property type="evidence" value="ECO:0007669"/>
    <property type="project" value="TreeGrafter"/>
</dbReference>
<dbReference type="SUPFAM" id="SSF103473">
    <property type="entry name" value="MFS general substrate transporter"/>
    <property type="match status" value="1"/>
</dbReference>
<keyword evidence="4 5" id="KW-0472">Membrane</keyword>
<evidence type="ECO:0000256" key="4">
    <source>
        <dbReference type="ARBA" id="ARBA00023136"/>
    </source>
</evidence>
<reference evidence="7 8" key="1">
    <citation type="journal article" date="2011" name="J. Bacteriol.">
        <title>Genome sequence of Chthoniobacter flavus Ellin428, an aerobic heterotrophic soil bacterium.</title>
        <authorList>
            <person name="Kant R."/>
            <person name="van Passel M.W."/>
            <person name="Palva A."/>
            <person name="Lucas S."/>
            <person name="Lapidus A."/>
            <person name="Glavina Del Rio T."/>
            <person name="Dalin E."/>
            <person name="Tice H."/>
            <person name="Bruce D."/>
            <person name="Goodwin L."/>
            <person name="Pitluck S."/>
            <person name="Larimer F.W."/>
            <person name="Land M.L."/>
            <person name="Hauser L."/>
            <person name="Sangwan P."/>
            <person name="de Vos W.M."/>
            <person name="Janssen P.H."/>
            <person name="Smidt H."/>
        </authorList>
    </citation>
    <scope>NUCLEOTIDE SEQUENCE [LARGE SCALE GENOMIC DNA]</scope>
    <source>
        <strain evidence="7 8">Ellin428</strain>
    </source>
</reference>
<dbReference type="InterPro" id="IPR036259">
    <property type="entry name" value="MFS_trans_sf"/>
</dbReference>
<feature type="transmembrane region" description="Helical" evidence="5">
    <location>
        <begin position="318"/>
        <end position="336"/>
    </location>
</feature>
<feature type="transmembrane region" description="Helical" evidence="5">
    <location>
        <begin position="348"/>
        <end position="372"/>
    </location>
</feature>
<dbReference type="InterPro" id="IPR005828">
    <property type="entry name" value="MFS_sugar_transport-like"/>
</dbReference>
<feature type="transmembrane region" description="Helical" evidence="5">
    <location>
        <begin position="76"/>
        <end position="93"/>
    </location>
</feature>
<evidence type="ECO:0000256" key="1">
    <source>
        <dbReference type="ARBA" id="ARBA00004141"/>
    </source>
</evidence>
<keyword evidence="8" id="KW-1185">Reference proteome</keyword>
<feature type="domain" description="Major facilitator superfamily (MFS) profile" evidence="6">
    <location>
        <begin position="34"/>
        <end position="463"/>
    </location>
</feature>
<keyword evidence="3 5" id="KW-1133">Transmembrane helix</keyword>
<organism evidence="7 8">
    <name type="scientific">Chthoniobacter flavus Ellin428</name>
    <dbReference type="NCBI Taxonomy" id="497964"/>
    <lineage>
        <taxon>Bacteria</taxon>
        <taxon>Pseudomonadati</taxon>
        <taxon>Verrucomicrobiota</taxon>
        <taxon>Spartobacteria</taxon>
        <taxon>Chthoniobacterales</taxon>
        <taxon>Chthoniobacteraceae</taxon>
        <taxon>Chthoniobacter</taxon>
    </lineage>
</organism>
<feature type="transmembrane region" description="Helical" evidence="5">
    <location>
        <begin position="442"/>
        <end position="464"/>
    </location>
</feature>
<feature type="transmembrane region" description="Helical" evidence="5">
    <location>
        <begin position="283"/>
        <end position="306"/>
    </location>
</feature>
<proteinExistence type="predicted"/>
<feature type="transmembrane region" description="Helical" evidence="5">
    <location>
        <begin position="378"/>
        <end position="399"/>
    </location>
</feature>
<dbReference type="Gene3D" id="1.20.1250.20">
    <property type="entry name" value="MFS general substrate transporter like domains"/>
    <property type="match status" value="1"/>
</dbReference>
<dbReference type="FunCoup" id="B4CWD2">
    <property type="interactions" value="144"/>
</dbReference>
<keyword evidence="2 5" id="KW-0812">Transmembrane</keyword>
<dbReference type="eggNOG" id="COG2814">
    <property type="taxonomic scope" value="Bacteria"/>
</dbReference>
<feature type="transmembrane region" description="Helical" evidence="5">
    <location>
        <begin position="102"/>
        <end position="121"/>
    </location>
</feature>
<accession>B4CWD2</accession>
<dbReference type="CDD" id="cd17316">
    <property type="entry name" value="MFS_SV2_like"/>
    <property type="match status" value="1"/>
</dbReference>
<comment type="caution">
    <text evidence="7">The sequence shown here is derived from an EMBL/GenBank/DDBJ whole genome shotgun (WGS) entry which is preliminary data.</text>
</comment>
<evidence type="ECO:0000256" key="3">
    <source>
        <dbReference type="ARBA" id="ARBA00022989"/>
    </source>
</evidence>
<evidence type="ECO:0000313" key="8">
    <source>
        <dbReference type="Proteomes" id="UP000005824"/>
    </source>
</evidence>
<dbReference type="EMBL" id="ABVL01000002">
    <property type="protein sequence ID" value="EDY21724.1"/>
    <property type="molecule type" value="Genomic_DNA"/>
</dbReference>